<accession>A0ABR7HNB2</accession>
<evidence type="ECO:0008006" key="3">
    <source>
        <dbReference type="Google" id="ProtNLM"/>
    </source>
</evidence>
<name>A0ABR7HNB2_9FIRM</name>
<keyword evidence="2" id="KW-1185">Reference proteome</keyword>
<organism evidence="1 2">
    <name type="scientific">Ruminococcus intestinalis</name>
    <dbReference type="NCBI Taxonomy" id="2763066"/>
    <lineage>
        <taxon>Bacteria</taxon>
        <taxon>Bacillati</taxon>
        <taxon>Bacillota</taxon>
        <taxon>Clostridia</taxon>
        <taxon>Eubacteriales</taxon>
        <taxon>Oscillospiraceae</taxon>
        <taxon>Ruminococcus</taxon>
    </lineage>
</organism>
<proteinExistence type="predicted"/>
<dbReference type="RefSeq" id="WP_186936230.1">
    <property type="nucleotide sequence ID" value="NZ_JACOPS010000006.1"/>
</dbReference>
<gene>
    <name evidence="1" type="ORF">H8R91_10925</name>
</gene>
<evidence type="ECO:0000313" key="1">
    <source>
        <dbReference type="EMBL" id="MBC5729023.1"/>
    </source>
</evidence>
<comment type="caution">
    <text evidence="1">The sequence shown here is derived from an EMBL/GenBank/DDBJ whole genome shotgun (WGS) entry which is preliminary data.</text>
</comment>
<evidence type="ECO:0000313" key="2">
    <source>
        <dbReference type="Proteomes" id="UP000636755"/>
    </source>
</evidence>
<dbReference type="EMBL" id="JACOPS010000006">
    <property type="protein sequence ID" value="MBC5729023.1"/>
    <property type="molecule type" value="Genomic_DNA"/>
</dbReference>
<protein>
    <recommendedName>
        <fullName evidence="3">XRE family transcriptional regulator</fullName>
    </recommendedName>
</protein>
<sequence length="83" mass="9685">MPRPLKKPEDKMKRLLIANIQYESEIREIDRKGQALVAHCSEGTYRTRLEDPGKFTVEELSRFAKKFGIPMADLFKSRKVCDE</sequence>
<reference evidence="1 2" key="1">
    <citation type="submission" date="2020-08" db="EMBL/GenBank/DDBJ databases">
        <title>Genome public.</title>
        <authorList>
            <person name="Liu C."/>
            <person name="Sun Q."/>
        </authorList>
    </citation>
    <scope>NUCLEOTIDE SEQUENCE [LARGE SCALE GENOMIC DNA]</scope>
    <source>
        <strain evidence="1 2">NSJ-71</strain>
    </source>
</reference>
<dbReference type="Proteomes" id="UP000636755">
    <property type="component" value="Unassembled WGS sequence"/>
</dbReference>